<feature type="domain" description="DUF7880" evidence="2">
    <location>
        <begin position="109"/>
        <end position="232"/>
    </location>
</feature>
<dbReference type="AlphaFoldDB" id="A0A9W6B8W3"/>
<sequence length="277" mass="29102">MAAATQLLRPCALQRAAAPFQRTTQNSAVGQAGPGPGSTSSPAVVPPSSSCISPAKAPRLQTPTLDRRDVLLLSSSLVVSHLAQLTGSSPAHAAGQGLNRYIRRKTLDPLETYVPLVLEARGVLSQAKSLAAKDVGAARELLRQGPFSGLRDNVRAIGEYAARDGRTTEVGPLVTGFFKALESYDQLLYDCLREKTFPKPEDVDARIQELYTAFDRLLATVPPEILERANRVLEVAAAKAAEGMSDASTSAAGAAASGSAGAPVVDDEAAELVMLLR</sequence>
<protein>
    <recommendedName>
        <fullName evidence="2">DUF7880 domain-containing protein</fullName>
    </recommendedName>
</protein>
<dbReference type="EMBL" id="BRXU01000001">
    <property type="protein sequence ID" value="GLC47794.1"/>
    <property type="molecule type" value="Genomic_DNA"/>
</dbReference>
<keyword evidence="4" id="KW-1185">Reference proteome</keyword>
<dbReference type="PANTHER" id="PTHR36014:SF1">
    <property type="entry name" value="OS03G0176700 PROTEIN"/>
    <property type="match status" value="1"/>
</dbReference>
<gene>
    <name evidence="3" type="primary">PLEST000621</name>
    <name evidence="3" type="ORF">PLESTB_000026400</name>
</gene>
<dbReference type="InterPro" id="IPR057202">
    <property type="entry name" value="DUF7880"/>
</dbReference>
<dbReference type="OrthoDB" id="512787at2759"/>
<reference evidence="3 4" key="1">
    <citation type="journal article" date="2023" name="Commun. Biol.">
        <title>Reorganization of the ancestral sex-determining regions during the evolution of trioecy in Pleodorina starrii.</title>
        <authorList>
            <person name="Takahashi K."/>
            <person name="Suzuki S."/>
            <person name="Kawai-Toyooka H."/>
            <person name="Yamamoto K."/>
            <person name="Hamaji T."/>
            <person name="Ootsuki R."/>
            <person name="Yamaguchi H."/>
            <person name="Kawachi M."/>
            <person name="Higashiyama T."/>
            <person name="Nozaki H."/>
        </authorList>
    </citation>
    <scope>NUCLEOTIDE SEQUENCE [LARGE SCALE GENOMIC DNA]</scope>
    <source>
        <strain evidence="3 4">NIES-4479</strain>
    </source>
</reference>
<evidence type="ECO:0000313" key="3">
    <source>
        <dbReference type="EMBL" id="GLC47794.1"/>
    </source>
</evidence>
<dbReference type="Pfam" id="PF25306">
    <property type="entry name" value="DUF7880"/>
    <property type="match status" value="1"/>
</dbReference>
<accession>A0A9W6B8W3</accession>
<comment type="caution">
    <text evidence="3">The sequence shown here is derived from an EMBL/GenBank/DDBJ whole genome shotgun (WGS) entry which is preliminary data.</text>
</comment>
<dbReference type="PANTHER" id="PTHR36014">
    <property type="entry name" value="OS03G0176600 PROTEIN"/>
    <property type="match status" value="1"/>
</dbReference>
<evidence type="ECO:0000256" key="1">
    <source>
        <dbReference type="SAM" id="MobiDB-lite"/>
    </source>
</evidence>
<evidence type="ECO:0000313" key="4">
    <source>
        <dbReference type="Proteomes" id="UP001165080"/>
    </source>
</evidence>
<proteinExistence type="predicted"/>
<evidence type="ECO:0000259" key="2">
    <source>
        <dbReference type="Pfam" id="PF25306"/>
    </source>
</evidence>
<feature type="compositionally biased region" description="Low complexity" evidence="1">
    <location>
        <begin position="37"/>
        <end position="55"/>
    </location>
</feature>
<organism evidence="3 4">
    <name type="scientific">Pleodorina starrii</name>
    <dbReference type="NCBI Taxonomy" id="330485"/>
    <lineage>
        <taxon>Eukaryota</taxon>
        <taxon>Viridiplantae</taxon>
        <taxon>Chlorophyta</taxon>
        <taxon>core chlorophytes</taxon>
        <taxon>Chlorophyceae</taxon>
        <taxon>CS clade</taxon>
        <taxon>Chlamydomonadales</taxon>
        <taxon>Volvocaceae</taxon>
        <taxon>Pleodorina</taxon>
    </lineage>
</organism>
<dbReference type="Proteomes" id="UP001165080">
    <property type="component" value="Unassembled WGS sequence"/>
</dbReference>
<feature type="region of interest" description="Disordered" evidence="1">
    <location>
        <begin position="19"/>
        <end position="59"/>
    </location>
</feature>
<name>A0A9W6B8W3_9CHLO</name>